<evidence type="ECO:0000256" key="2">
    <source>
        <dbReference type="SAM" id="Phobius"/>
    </source>
</evidence>
<keyword evidence="2" id="KW-0812">Transmembrane</keyword>
<feature type="compositionally biased region" description="Low complexity" evidence="1">
    <location>
        <begin position="117"/>
        <end position="126"/>
    </location>
</feature>
<keyword evidence="4" id="KW-1185">Reference proteome</keyword>
<name>A0A084B359_STACB</name>
<dbReference type="EMBL" id="KL648097">
    <property type="protein sequence ID" value="KEY71988.1"/>
    <property type="molecule type" value="Genomic_DNA"/>
</dbReference>
<evidence type="ECO:0000256" key="1">
    <source>
        <dbReference type="SAM" id="MobiDB-lite"/>
    </source>
</evidence>
<keyword evidence="2" id="KW-0472">Membrane</keyword>
<proteinExistence type="predicted"/>
<dbReference type="Proteomes" id="UP000028045">
    <property type="component" value="Unassembled WGS sequence"/>
</dbReference>
<evidence type="ECO:0000313" key="4">
    <source>
        <dbReference type="Proteomes" id="UP000028045"/>
    </source>
</evidence>
<gene>
    <name evidence="3" type="ORF">S7711_00009</name>
</gene>
<evidence type="ECO:0000313" key="3">
    <source>
        <dbReference type="EMBL" id="KEY71988.1"/>
    </source>
</evidence>
<reference evidence="3 4" key="1">
    <citation type="journal article" date="2014" name="BMC Genomics">
        <title>Comparative genome sequencing reveals chemotype-specific gene clusters in the toxigenic black mold Stachybotrys.</title>
        <authorList>
            <person name="Semeiks J."/>
            <person name="Borek D."/>
            <person name="Otwinowski Z."/>
            <person name="Grishin N.V."/>
        </authorList>
    </citation>
    <scope>NUCLEOTIDE SEQUENCE [LARGE SCALE GENOMIC DNA]</scope>
    <source>
        <strain evidence="4">CBS 109288 / IBT 7711</strain>
    </source>
</reference>
<dbReference type="AlphaFoldDB" id="A0A084B359"/>
<accession>A0A084B359</accession>
<feature type="compositionally biased region" description="Pro residues" evidence="1">
    <location>
        <begin position="107"/>
        <end position="116"/>
    </location>
</feature>
<keyword evidence="2" id="KW-1133">Transmembrane helix</keyword>
<organism evidence="3 4">
    <name type="scientific">Stachybotrys chartarum (strain CBS 109288 / IBT 7711)</name>
    <name type="common">Toxic black mold</name>
    <name type="synonym">Stilbospora chartarum</name>
    <dbReference type="NCBI Taxonomy" id="1280523"/>
    <lineage>
        <taxon>Eukaryota</taxon>
        <taxon>Fungi</taxon>
        <taxon>Dikarya</taxon>
        <taxon>Ascomycota</taxon>
        <taxon>Pezizomycotina</taxon>
        <taxon>Sordariomycetes</taxon>
        <taxon>Hypocreomycetidae</taxon>
        <taxon>Hypocreales</taxon>
        <taxon>Stachybotryaceae</taxon>
        <taxon>Stachybotrys</taxon>
    </lineage>
</organism>
<feature type="region of interest" description="Disordered" evidence="1">
    <location>
        <begin position="45"/>
        <end position="126"/>
    </location>
</feature>
<sequence length="126" mass="13998">MDGTIDDDLPRNNTWIFVMIPVITIFIAFTILGIVCIRRRQKRAAAQSVDIERGNASGGNSQSYRLSRRRTQPAQEGLNELGEAPPPYPGKDDSDTEEDEDMERRPPSYPAPPEPALTPATRTSTL</sequence>
<dbReference type="HOGENOM" id="CLU_143633_0_0_1"/>
<dbReference type="OrthoDB" id="4775599at2759"/>
<protein>
    <submittedName>
        <fullName evidence="3">Uncharacterized protein</fullName>
    </submittedName>
</protein>
<feature type="transmembrane region" description="Helical" evidence="2">
    <location>
        <begin position="15"/>
        <end position="37"/>
    </location>
</feature>